<dbReference type="RefSeq" id="WP_095416403.1">
    <property type="nucleotide sequence ID" value="NZ_CP018477.1"/>
</dbReference>
<name>A0A286RL27_9BACT</name>
<dbReference type="AlphaFoldDB" id="A0A286RL27"/>
<reference evidence="1 2" key="1">
    <citation type="journal article" name="Front. Microbiol.">
        <title>Sugar Metabolism of the First Thermophilic Planctomycete Thermogutta terrifontis: Comparative Genomic and Transcriptomic Approaches.</title>
        <authorList>
            <person name="Elcheninov A.G."/>
            <person name="Menzel P."/>
            <person name="Gudbergsdottir S.R."/>
            <person name="Slesarev A.I."/>
            <person name="Kadnikov V.V."/>
            <person name="Krogh A."/>
            <person name="Bonch-Osmolovskaya E.A."/>
            <person name="Peng X."/>
            <person name="Kublanov I.V."/>
        </authorList>
    </citation>
    <scope>NUCLEOTIDE SEQUENCE [LARGE SCALE GENOMIC DNA]</scope>
    <source>
        <strain evidence="1 2">R1</strain>
    </source>
</reference>
<gene>
    <name evidence="1" type="ORF">THTE_4065</name>
</gene>
<dbReference type="KEGG" id="ttf:THTE_4065"/>
<evidence type="ECO:0000313" key="1">
    <source>
        <dbReference type="EMBL" id="ASV76666.1"/>
    </source>
</evidence>
<evidence type="ECO:0000313" key="2">
    <source>
        <dbReference type="Proteomes" id="UP000215086"/>
    </source>
</evidence>
<dbReference type="EMBL" id="CP018477">
    <property type="protein sequence ID" value="ASV76666.1"/>
    <property type="molecule type" value="Genomic_DNA"/>
</dbReference>
<proteinExistence type="predicted"/>
<dbReference type="Proteomes" id="UP000215086">
    <property type="component" value="Chromosome"/>
</dbReference>
<protein>
    <submittedName>
        <fullName evidence="1">Uncharacterized protein</fullName>
    </submittedName>
</protein>
<dbReference type="OrthoDB" id="188637at2"/>
<accession>A0A286RL27</accession>
<keyword evidence="2" id="KW-1185">Reference proteome</keyword>
<organism evidence="1 2">
    <name type="scientific">Thermogutta terrifontis</name>
    <dbReference type="NCBI Taxonomy" id="1331910"/>
    <lineage>
        <taxon>Bacteria</taxon>
        <taxon>Pseudomonadati</taxon>
        <taxon>Planctomycetota</taxon>
        <taxon>Planctomycetia</taxon>
        <taxon>Pirellulales</taxon>
        <taxon>Thermoguttaceae</taxon>
        <taxon>Thermogutta</taxon>
    </lineage>
</organism>
<sequence>MAEVMKKGHGMMMHGRRISTRVIWTLILAGWGVSFPLCGTAGELDWRLVPKSWRWIVHIDVDAIRQSPGAGRVLERFWQRSPNRAEIEAAATLAEADLRNDLHGVTFLGLSFDPKKGAVLVRMKVNQERLLGFIKSNPEYATRTVAGITVHRWHDAGERAFLHGCFLPGDWIVLSREGDLVDEIATSAAKEGVGSGDPFYQVRQGTYLQIHARSMDQLSVQFMSPLIRRSRRLTAALGEHQGQAFVQATFEVEGADIALNVRDALVGLLAIGKLHYADEPHYVALMDHAKVFASENRTTLVWTAPTDDVLDVLVKLVPWLGEK</sequence>